<dbReference type="Gene3D" id="1.20.890.10">
    <property type="entry name" value="cAMP-dependent protein kinase regulatory subunit, dimerization-anchoring domain"/>
    <property type="match status" value="1"/>
</dbReference>
<keyword evidence="3" id="KW-1185">Reference proteome</keyword>
<dbReference type="RefSeq" id="XP_028989427.1">
    <property type="nucleotide sequence ID" value="XM_029133594.3"/>
</dbReference>
<comment type="similarity">
    <text evidence="1">Belongs to the dpy-30 family.</text>
</comment>
<dbReference type="Proteomes" id="UP000515150">
    <property type="component" value="Chromosome 19"/>
</dbReference>
<evidence type="ECO:0000313" key="4">
    <source>
        <dbReference type="RefSeq" id="XP_028989427.1"/>
    </source>
</evidence>
<evidence type="ECO:0000256" key="1">
    <source>
        <dbReference type="ARBA" id="ARBA00010849"/>
    </source>
</evidence>
<proteinExistence type="inferred from homology"/>
<protein>
    <submittedName>
        <fullName evidence="4 5">DPY30 domain containing 2 isoform X1</fullName>
    </submittedName>
</protein>
<dbReference type="InterPro" id="IPR037856">
    <property type="entry name" value="Sdc1/DPY30"/>
</dbReference>
<dbReference type="InterPro" id="IPR007858">
    <property type="entry name" value="Dpy-30_motif"/>
</dbReference>
<dbReference type="GO" id="GO:0048188">
    <property type="term" value="C:Set1C/COMPASS complex"/>
    <property type="evidence" value="ECO:0007669"/>
    <property type="project" value="InterPro"/>
</dbReference>
<feature type="compositionally biased region" description="Basic and acidic residues" evidence="2">
    <location>
        <begin position="214"/>
        <end position="223"/>
    </location>
</feature>
<accession>A0A6P7L4C2</accession>
<dbReference type="CDD" id="cd22966">
    <property type="entry name" value="DD_DYDC-like"/>
    <property type="match status" value="1"/>
</dbReference>
<dbReference type="GeneID" id="114845504"/>
<dbReference type="InterPro" id="IPR049630">
    <property type="entry name" value="DYDC-like_DD"/>
</dbReference>
<sequence>MDSQYIKTHLGTCLAQGLAEVAEQRPANPILYLGHWLYKYNANVKYEAEKKAHLEILEQERLKAREEMLHQERLKEEERKLSEALDEAGKPSEDQPVVPDEPTPASTESTEDNKPGTEENPKTPDPENQQDTDIHQAEAATEPEVVTDTLTSTETPVDEVKEDAELPAEQSEVELVSEQTEETTELEPSASSVEDKTEDETCTNQVVDEQVGENEVKETDGQRTGETPHGPTPLESDETAEGAASNENPEPLSDQEESKEKGEENDEA</sequence>
<dbReference type="AlphaFoldDB" id="A0A6P7L4C2"/>
<dbReference type="KEGG" id="bspl:114845504"/>
<evidence type="ECO:0000313" key="5">
    <source>
        <dbReference type="RefSeq" id="XP_028989428.1"/>
    </source>
</evidence>
<feature type="compositionally biased region" description="Basic and acidic residues" evidence="2">
    <location>
        <begin position="68"/>
        <end position="93"/>
    </location>
</feature>
<name>A0A6P7L4C2_BETSP</name>
<evidence type="ECO:0000256" key="2">
    <source>
        <dbReference type="SAM" id="MobiDB-lite"/>
    </source>
</evidence>
<feature type="region of interest" description="Disordered" evidence="2">
    <location>
        <begin position="68"/>
        <end position="268"/>
    </location>
</feature>
<dbReference type="CTD" id="84332"/>
<organism evidence="3 5">
    <name type="scientific">Betta splendens</name>
    <name type="common">Siamese fighting fish</name>
    <dbReference type="NCBI Taxonomy" id="158456"/>
    <lineage>
        <taxon>Eukaryota</taxon>
        <taxon>Metazoa</taxon>
        <taxon>Chordata</taxon>
        <taxon>Craniata</taxon>
        <taxon>Vertebrata</taxon>
        <taxon>Euteleostomi</taxon>
        <taxon>Actinopterygii</taxon>
        <taxon>Neopterygii</taxon>
        <taxon>Teleostei</taxon>
        <taxon>Neoteleostei</taxon>
        <taxon>Acanthomorphata</taxon>
        <taxon>Anabantaria</taxon>
        <taxon>Anabantiformes</taxon>
        <taxon>Anabantoidei</taxon>
        <taxon>Osphronemidae</taxon>
        <taxon>Betta</taxon>
    </lineage>
</organism>
<feature type="compositionally biased region" description="Acidic residues" evidence="2">
    <location>
        <begin position="156"/>
        <end position="166"/>
    </location>
</feature>
<dbReference type="Pfam" id="PF05186">
    <property type="entry name" value="Dpy-30"/>
    <property type="match status" value="1"/>
</dbReference>
<gene>
    <name evidence="4 5" type="primary">dydc2</name>
</gene>
<dbReference type="OrthoDB" id="432281at2759"/>
<dbReference type="PANTHER" id="PTHR23356:SF16">
    <property type="entry name" value="DPY30 DOMAIN CONTAINING 2"/>
    <property type="match status" value="1"/>
</dbReference>
<dbReference type="PANTHER" id="PTHR23356">
    <property type="entry name" value="DPY30-RELATED"/>
    <property type="match status" value="1"/>
</dbReference>
<evidence type="ECO:0000313" key="3">
    <source>
        <dbReference type="Proteomes" id="UP000515150"/>
    </source>
</evidence>
<dbReference type="RefSeq" id="XP_028989428.1">
    <property type="nucleotide sequence ID" value="XM_029133595.3"/>
</dbReference>
<feature type="compositionally biased region" description="Basic and acidic residues" evidence="2">
    <location>
        <begin position="111"/>
        <end position="125"/>
    </location>
</feature>
<reference evidence="4 5" key="1">
    <citation type="submission" date="2025-04" db="UniProtKB">
        <authorList>
            <consortium name="RefSeq"/>
        </authorList>
    </citation>
    <scope>IDENTIFICATION</scope>
</reference>